<evidence type="ECO:0000313" key="3">
    <source>
        <dbReference type="Proteomes" id="UP001597641"/>
    </source>
</evidence>
<accession>A0ABW6BU27</accession>
<evidence type="ECO:0008006" key="4">
    <source>
        <dbReference type="Google" id="ProtNLM"/>
    </source>
</evidence>
<feature type="chain" id="PRO_5045616160" description="TonB C-terminal domain-containing protein" evidence="1">
    <location>
        <begin position="21"/>
        <end position="171"/>
    </location>
</feature>
<dbReference type="Gene3D" id="3.30.1150.10">
    <property type="match status" value="1"/>
</dbReference>
<keyword evidence="3" id="KW-1185">Reference proteome</keyword>
<protein>
    <recommendedName>
        <fullName evidence="4">TonB C-terminal domain-containing protein</fullName>
    </recommendedName>
</protein>
<dbReference type="RefSeq" id="WP_377483519.1">
    <property type="nucleotide sequence ID" value="NZ_JBHUOX010000005.1"/>
</dbReference>
<dbReference type="EMBL" id="JBHUOX010000005">
    <property type="protein sequence ID" value="MFD3000477.1"/>
    <property type="molecule type" value="Genomic_DNA"/>
</dbReference>
<evidence type="ECO:0000256" key="1">
    <source>
        <dbReference type="SAM" id="SignalP"/>
    </source>
</evidence>
<keyword evidence="1" id="KW-0732">Signal</keyword>
<gene>
    <name evidence="2" type="ORF">ACFS7Z_08915</name>
</gene>
<name>A0ABW6BU27_9BACT</name>
<evidence type="ECO:0000313" key="2">
    <source>
        <dbReference type="EMBL" id="MFD3000477.1"/>
    </source>
</evidence>
<reference evidence="3" key="1">
    <citation type="journal article" date="2019" name="Int. J. Syst. Evol. Microbiol.">
        <title>The Global Catalogue of Microorganisms (GCM) 10K type strain sequencing project: providing services to taxonomists for standard genome sequencing and annotation.</title>
        <authorList>
            <consortium name="The Broad Institute Genomics Platform"/>
            <consortium name="The Broad Institute Genome Sequencing Center for Infectious Disease"/>
            <person name="Wu L."/>
            <person name="Ma J."/>
        </authorList>
    </citation>
    <scope>NUCLEOTIDE SEQUENCE [LARGE SCALE GENOMIC DNA]</scope>
    <source>
        <strain evidence="3">KCTC 23984</strain>
    </source>
</reference>
<organism evidence="2 3">
    <name type="scientific">Pontibacter toksunensis</name>
    <dbReference type="NCBI Taxonomy" id="1332631"/>
    <lineage>
        <taxon>Bacteria</taxon>
        <taxon>Pseudomonadati</taxon>
        <taxon>Bacteroidota</taxon>
        <taxon>Cytophagia</taxon>
        <taxon>Cytophagales</taxon>
        <taxon>Hymenobacteraceae</taxon>
        <taxon>Pontibacter</taxon>
    </lineage>
</organism>
<feature type="signal peptide" evidence="1">
    <location>
        <begin position="1"/>
        <end position="20"/>
    </location>
</feature>
<dbReference type="Proteomes" id="UP001597641">
    <property type="component" value="Unassembled WGS sequence"/>
</dbReference>
<sequence length="171" mass="18835">MKVLLCVVTLVLTLPSLLNGQDLEPQFKHDKYKHPTQLIADNMMPEVYELSKLCVSSVTFVRFVIGADGKVKNVACTPDTPAVIAKSLKQTITAMSGHWTPKEVNGVAVESKPYLLPVVYDVNFGCSNSEQSISKFEDAIKHVLVFDDGSVAESMECTVLPPMVQRYSKSK</sequence>
<comment type="caution">
    <text evidence="2">The sequence shown here is derived from an EMBL/GenBank/DDBJ whole genome shotgun (WGS) entry which is preliminary data.</text>
</comment>
<proteinExistence type="predicted"/>